<sequence length="61" mass="6789">MAAREAEEGVAMRAVLLRLIDTTVSAFNLAFLTVTETAAALQRHLLLTRKYQNKSLIISQE</sequence>
<dbReference type="EMBL" id="GG657448">
    <property type="protein sequence ID" value="OAT04110.1"/>
    <property type="molecule type" value="Genomic_DNA"/>
</dbReference>
<accession>A0A179U8F2</accession>
<dbReference type="RefSeq" id="XP_031575989.1">
    <property type="nucleotide sequence ID" value="XM_031724188.1"/>
</dbReference>
<organism evidence="1 2">
    <name type="scientific">Blastomyces gilchristii (strain SLH14081)</name>
    <name type="common">Blastomyces dermatitidis</name>
    <dbReference type="NCBI Taxonomy" id="559298"/>
    <lineage>
        <taxon>Eukaryota</taxon>
        <taxon>Fungi</taxon>
        <taxon>Dikarya</taxon>
        <taxon>Ascomycota</taxon>
        <taxon>Pezizomycotina</taxon>
        <taxon>Eurotiomycetes</taxon>
        <taxon>Eurotiomycetidae</taxon>
        <taxon>Onygenales</taxon>
        <taxon>Ajellomycetaceae</taxon>
        <taxon>Blastomyces</taxon>
    </lineage>
</organism>
<dbReference type="GeneID" id="42528389"/>
<evidence type="ECO:0000313" key="1">
    <source>
        <dbReference type="EMBL" id="OAT04110.1"/>
    </source>
</evidence>
<evidence type="ECO:0000313" key="2">
    <source>
        <dbReference type="Proteomes" id="UP000002038"/>
    </source>
</evidence>
<protein>
    <submittedName>
        <fullName evidence="1">Uncharacterized protein</fullName>
    </submittedName>
</protein>
<dbReference type="VEuPathDB" id="FungiDB:BDBG_16187"/>
<dbReference type="Proteomes" id="UP000002038">
    <property type="component" value="Unassembled WGS sequence"/>
</dbReference>
<gene>
    <name evidence="1" type="ORF">BDBG_16187</name>
</gene>
<name>A0A179U8F2_BLAGS</name>
<reference evidence="2" key="1">
    <citation type="journal article" date="2015" name="PLoS Genet.">
        <title>The dynamic genome and transcriptome of the human fungal pathogen Blastomyces and close relative Emmonsia.</title>
        <authorList>
            <person name="Munoz J.F."/>
            <person name="Gauthier G.M."/>
            <person name="Desjardins C.A."/>
            <person name="Gallo J.E."/>
            <person name="Holder J."/>
            <person name="Sullivan T.D."/>
            <person name="Marty A.J."/>
            <person name="Carmen J.C."/>
            <person name="Chen Z."/>
            <person name="Ding L."/>
            <person name="Gujja S."/>
            <person name="Magrini V."/>
            <person name="Misas E."/>
            <person name="Mitreva M."/>
            <person name="Priest M."/>
            <person name="Saif S."/>
            <person name="Whiston E.A."/>
            <person name="Young S."/>
            <person name="Zeng Q."/>
            <person name="Goldman W.E."/>
            <person name="Mardis E.R."/>
            <person name="Taylor J.W."/>
            <person name="McEwen J.G."/>
            <person name="Clay O.K."/>
            <person name="Klein B.S."/>
            <person name="Cuomo C.A."/>
        </authorList>
    </citation>
    <scope>NUCLEOTIDE SEQUENCE [LARGE SCALE GENOMIC DNA]</scope>
    <source>
        <strain evidence="2">SLH14081</strain>
    </source>
</reference>
<proteinExistence type="predicted"/>
<dbReference type="AlphaFoldDB" id="A0A179U8F2"/>
<dbReference type="KEGG" id="bgh:BDBG_16187"/>
<keyword evidence="2" id="KW-1185">Reference proteome</keyword>
<dbReference type="OrthoDB" id="4190898at2759"/>